<accession>A0A8J6PH15</accession>
<dbReference type="Gene3D" id="3.30.1460.30">
    <property type="entry name" value="YgaC/TfoX-N like chaperone"/>
    <property type="match status" value="1"/>
</dbReference>
<name>A0A8J6PH15_9FIRM</name>
<reference evidence="1" key="1">
    <citation type="submission" date="2020-08" db="EMBL/GenBank/DDBJ databases">
        <title>Genome public.</title>
        <authorList>
            <person name="Liu C."/>
            <person name="Sun Q."/>
        </authorList>
    </citation>
    <scope>NUCLEOTIDE SEQUENCE</scope>
    <source>
        <strain evidence="1">NSJ-15</strain>
    </source>
</reference>
<dbReference type="SUPFAM" id="SSF159894">
    <property type="entry name" value="YgaC/TfoX-N like"/>
    <property type="match status" value="1"/>
</dbReference>
<dbReference type="AlphaFoldDB" id="A0A8J6PH15"/>
<keyword evidence="2" id="KW-1185">Reference proteome</keyword>
<protein>
    <submittedName>
        <fullName evidence="1">Competence protein TfoX</fullName>
    </submittedName>
</protein>
<dbReference type="RefSeq" id="WP_187536820.1">
    <property type="nucleotide sequence ID" value="NZ_JACRTL010000009.1"/>
</dbReference>
<dbReference type="EMBL" id="JACRTL010000009">
    <property type="protein sequence ID" value="MBC8611927.1"/>
    <property type="molecule type" value="Genomic_DNA"/>
</dbReference>
<proteinExistence type="predicted"/>
<organism evidence="1 2">
    <name type="scientific">Massiliimalia timonensis</name>
    <dbReference type="NCBI Taxonomy" id="1987501"/>
    <lineage>
        <taxon>Bacteria</taxon>
        <taxon>Bacillati</taxon>
        <taxon>Bacillota</taxon>
        <taxon>Clostridia</taxon>
        <taxon>Eubacteriales</taxon>
        <taxon>Oscillospiraceae</taxon>
        <taxon>Massiliimalia</taxon>
    </lineage>
</organism>
<evidence type="ECO:0000313" key="2">
    <source>
        <dbReference type="Proteomes" id="UP000632659"/>
    </source>
</evidence>
<dbReference type="Proteomes" id="UP000632659">
    <property type="component" value="Unassembled WGS sequence"/>
</dbReference>
<comment type="caution">
    <text evidence="1">The sequence shown here is derived from an EMBL/GenBank/DDBJ whole genome shotgun (WGS) entry which is preliminary data.</text>
</comment>
<sequence length="106" mass="11912">MATSKEYCQFILEQLSDTDGITCRPMMGEYLIYCCGKLVGGIYDNRFMVKPVACAKAMLPQNVLEEPYPGAKPMLVVEEVENKAFLSALVRAMYPELPEPKAKKKK</sequence>
<gene>
    <name evidence="1" type="ORF">H8702_12585</name>
</gene>
<evidence type="ECO:0000313" key="1">
    <source>
        <dbReference type="EMBL" id="MBC8611927.1"/>
    </source>
</evidence>